<dbReference type="InterPro" id="IPR036415">
    <property type="entry name" value="Lamin_tail_dom_sf"/>
</dbReference>
<keyword evidence="2" id="KW-0812">Transmembrane</keyword>
<evidence type="ECO:0000259" key="5">
    <source>
        <dbReference type="PROSITE" id="PS51841"/>
    </source>
</evidence>
<evidence type="ECO:0000313" key="6">
    <source>
        <dbReference type="EMBL" id="KKR01805.1"/>
    </source>
</evidence>
<dbReference type="InterPro" id="IPR035986">
    <property type="entry name" value="PKD_dom_sf"/>
</dbReference>
<dbReference type="PROSITE" id="PS51257">
    <property type="entry name" value="PROKAR_LIPOPROTEIN"/>
    <property type="match status" value="1"/>
</dbReference>
<gene>
    <name evidence="6" type="ORF">UT27_C0005G0005</name>
</gene>
<dbReference type="PROSITE" id="PS51841">
    <property type="entry name" value="LTD"/>
    <property type="match status" value="1"/>
</dbReference>
<feature type="chain" id="PRO_5032669699" description="S-layer-like protein array protein" evidence="3">
    <location>
        <begin position="24"/>
        <end position="475"/>
    </location>
</feature>
<dbReference type="Proteomes" id="UP000033998">
    <property type="component" value="Unassembled WGS sequence"/>
</dbReference>
<evidence type="ECO:0000256" key="3">
    <source>
        <dbReference type="SAM" id="SignalP"/>
    </source>
</evidence>
<proteinExistence type="predicted"/>
<evidence type="ECO:0000256" key="1">
    <source>
        <dbReference type="SAM" id="MobiDB-lite"/>
    </source>
</evidence>
<protein>
    <recommendedName>
        <fullName evidence="8">S-layer-like protein array protein</fullName>
    </recommendedName>
</protein>
<reference evidence="6 7" key="1">
    <citation type="journal article" date="2015" name="Nature">
        <title>rRNA introns, odd ribosomes, and small enigmatic genomes across a large radiation of phyla.</title>
        <authorList>
            <person name="Brown C.T."/>
            <person name="Hug L.A."/>
            <person name="Thomas B.C."/>
            <person name="Sharon I."/>
            <person name="Castelle C.J."/>
            <person name="Singh A."/>
            <person name="Wilkins M.J."/>
            <person name="Williams K.H."/>
            <person name="Banfield J.F."/>
        </authorList>
    </citation>
    <scope>NUCLEOTIDE SEQUENCE [LARGE SCALE GENOMIC DNA]</scope>
</reference>
<evidence type="ECO:0000256" key="2">
    <source>
        <dbReference type="SAM" id="Phobius"/>
    </source>
</evidence>
<dbReference type="EMBL" id="LBWE01000005">
    <property type="protein sequence ID" value="KKR01805.1"/>
    <property type="molecule type" value="Genomic_DNA"/>
</dbReference>
<dbReference type="InterPro" id="IPR000601">
    <property type="entry name" value="PKD_dom"/>
</dbReference>
<keyword evidence="3" id="KW-0732">Signal</keyword>
<feature type="domain" description="LTD" evidence="5">
    <location>
        <begin position="14"/>
        <end position="141"/>
    </location>
</feature>
<dbReference type="Gene3D" id="2.60.40.10">
    <property type="entry name" value="Immunoglobulins"/>
    <property type="match status" value="1"/>
</dbReference>
<keyword evidence="2" id="KW-0472">Membrane</keyword>
<dbReference type="Pfam" id="PF00932">
    <property type="entry name" value="LTD"/>
    <property type="match status" value="1"/>
</dbReference>
<sequence length="475" mass="52091">MAKKVALFFITLVFFSSCQVAFASLTITEIMYDLSGSDSTSSKSREWIEVYNSGSVLQVDASKWRVYDGAGNRTINGEVDFTIPAGGYIIFAGDKDTFLSDHPNFSGTVYDTGITSLNNTGANLKILDQDGEVIDLVTYASGQGGAGDGNSLQKISSSWQGSTPTPGVANETAMNSSNTESSNSTSDNSFSTTQTKSKVVEEPKIKTKITAKDFVFTGVPVEFQASTTRHSGEALFYGRYFWNFGDGDSREIKINDMINGKFTHTYLYEGDYNVTLEYYLNNYGDVPDAYDGVTIEVVPAEISISRLGDQQDFFVELSNNADYDTDISNWILKSDIKSFTIPRKTIINSKNKLIISSKVTQFSVLDRNLKLTTPQGNIIFNFLPDIIPVKQSISKPSIDKVENKISENQSSSEMPIENLEIAALANDAAGENPMRAYILTTVMTVFLGISAGGVYFIRRKKAVSSAGDDFQILDE</sequence>
<dbReference type="PROSITE" id="PS50093">
    <property type="entry name" value="PKD"/>
    <property type="match status" value="1"/>
</dbReference>
<dbReference type="Pfam" id="PF00801">
    <property type="entry name" value="PKD"/>
    <property type="match status" value="1"/>
</dbReference>
<dbReference type="InterPro" id="IPR013783">
    <property type="entry name" value="Ig-like_fold"/>
</dbReference>
<feature type="transmembrane region" description="Helical" evidence="2">
    <location>
        <begin position="436"/>
        <end position="457"/>
    </location>
</feature>
<comment type="caution">
    <text evidence="6">The sequence shown here is derived from an EMBL/GenBank/DDBJ whole genome shotgun (WGS) entry which is preliminary data.</text>
</comment>
<organism evidence="6 7">
    <name type="scientific">Candidatus Nomurabacteria bacterium GW2011_GWD2_39_12</name>
    <dbReference type="NCBI Taxonomy" id="1618759"/>
    <lineage>
        <taxon>Bacteria</taxon>
        <taxon>Candidatus Nomuraibacteriota</taxon>
    </lineage>
</organism>
<dbReference type="InterPro" id="IPR001322">
    <property type="entry name" value="Lamin_tail_dom"/>
</dbReference>
<dbReference type="Gene3D" id="2.60.40.1260">
    <property type="entry name" value="Lamin Tail domain"/>
    <property type="match status" value="1"/>
</dbReference>
<evidence type="ECO:0008006" key="8">
    <source>
        <dbReference type="Google" id="ProtNLM"/>
    </source>
</evidence>
<dbReference type="CDD" id="cd00146">
    <property type="entry name" value="PKD"/>
    <property type="match status" value="1"/>
</dbReference>
<feature type="signal peptide" evidence="3">
    <location>
        <begin position="1"/>
        <end position="23"/>
    </location>
</feature>
<keyword evidence="2" id="KW-1133">Transmembrane helix</keyword>
<dbReference type="SUPFAM" id="SSF74853">
    <property type="entry name" value="Lamin A/C globular tail domain"/>
    <property type="match status" value="2"/>
</dbReference>
<accession>A0A837HSP8</accession>
<evidence type="ECO:0000259" key="4">
    <source>
        <dbReference type="PROSITE" id="PS50093"/>
    </source>
</evidence>
<evidence type="ECO:0000313" key="7">
    <source>
        <dbReference type="Proteomes" id="UP000033998"/>
    </source>
</evidence>
<feature type="domain" description="PKD" evidence="4">
    <location>
        <begin position="240"/>
        <end position="276"/>
    </location>
</feature>
<dbReference type="SUPFAM" id="SSF49299">
    <property type="entry name" value="PKD domain"/>
    <property type="match status" value="1"/>
</dbReference>
<name>A0A837HSP8_9BACT</name>
<dbReference type="AlphaFoldDB" id="A0A837HSP8"/>
<feature type="region of interest" description="Disordered" evidence="1">
    <location>
        <begin position="145"/>
        <end position="197"/>
    </location>
</feature>
<feature type="compositionally biased region" description="Low complexity" evidence="1">
    <location>
        <begin position="175"/>
        <end position="193"/>
    </location>
</feature>
<feature type="compositionally biased region" description="Polar residues" evidence="1">
    <location>
        <begin position="150"/>
        <end position="165"/>
    </location>
</feature>